<name>A0ABT4S0N4_9FLAO</name>
<dbReference type="Pfam" id="PF13448">
    <property type="entry name" value="DUF4114"/>
    <property type="match status" value="1"/>
</dbReference>
<feature type="domain" description="DUF4114" evidence="2">
    <location>
        <begin position="147"/>
        <end position="233"/>
    </location>
</feature>
<evidence type="ECO:0000256" key="1">
    <source>
        <dbReference type="ARBA" id="ARBA00022729"/>
    </source>
</evidence>
<keyword evidence="5" id="KW-1185">Reference proteome</keyword>
<protein>
    <submittedName>
        <fullName evidence="4">DUF4114 domain-containing protein</fullName>
    </submittedName>
</protein>
<dbReference type="EMBL" id="JAPFGC010000002">
    <property type="protein sequence ID" value="MDA0177602.1"/>
    <property type="molecule type" value="Genomic_DNA"/>
</dbReference>
<dbReference type="Proteomes" id="UP001149142">
    <property type="component" value="Unassembled WGS sequence"/>
</dbReference>
<organism evidence="4 5">
    <name type="scientific">Mesoflavibacter profundi</name>
    <dbReference type="NCBI Taxonomy" id="2708110"/>
    <lineage>
        <taxon>Bacteria</taxon>
        <taxon>Pseudomonadati</taxon>
        <taxon>Bacteroidota</taxon>
        <taxon>Flavobacteriia</taxon>
        <taxon>Flavobacteriales</taxon>
        <taxon>Flavobacteriaceae</taxon>
        <taxon>Mesoflavibacter</taxon>
    </lineage>
</organism>
<feature type="domain" description="Secretion system C-terminal sorting" evidence="3">
    <location>
        <begin position="737"/>
        <end position="814"/>
    </location>
</feature>
<evidence type="ECO:0000259" key="2">
    <source>
        <dbReference type="Pfam" id="PF13448"/>
    </source>
</evidence>
<dbReference type="Pfam" id="PF18962">
    <property type="entry name" value="Por_Secre_tail"/>
    <property type="match status" value="1"/>
</dbReference>
<evidence type="ECO:0000259" key="3">
    <source>
        <dbReference type="Pfam" id="PF18962"/>
    </source>
</evidence>
<reference evidence="4" key="1">
    <citation type="submission" date="2022-11" db="EMBL/GenBank/DDBJ databases">
        <title>Refractory cell wall polysaccharides provide important carbon source for microbial heterotrophs in the hadal ocean.</title>
        <authorList>
            <person name="Zhu X."/>
        </authorList>
    </citation>
    <scope>NUCLEOTIDE SEQUENCE</scope>
    <source>
        <strain evidence="4">MTRN7</strain>
    </source>
</reference>
<dbReference type="RefSeq" id="WP_270005504.1">
    <property type="nucleotide sequence ID" value="NZ_CAXQEU010000004.1"/>
</dbReference>
<evidence type="ECO:0000313" key="5">
    <source>
        <dbReference type="Proteomes" id="UP001149142"/>
    </source>
</evidence>
<sequence>MKQLFTLLILTYTIQLQAQTYQYLGTYTTDGTPNYLEPIGDVVSVETLEMISNSLPESYPVPEYNPHYITSGYDTNLEIEANADVWVTFVSEGAGYKNVLGYYTYDVNNPPTTTPQPEDITIIFPNVSALGSGGGLLVGDKVKIGSFTAGTGIGWVLLANAWNSNTSTVGNGLWQLYSNPEFNPEAQPELQHHNVLLNDPDNQRIILGFEDIRRDYGSCDNDFNDAVFYVTANPYTALRTTNYADVASATDVTSANDGGLESNGNLATLIAKRNFKRTKTGEVYNTKRLQNKFEKSSNMQLRSSNALVLANLIPDTGMYGVEQAYESSPEDLLGITNAVNIFSADFYKEDLRLAAVLATETEGSIYDHSKVICDRLNSSVLEDIRTVMVKGHQMISSKILRQTGETEFTLSFSVKKGMNNYELFSFWNIDQYPEGDYYNFQIWGHSFSQVFFIANHVLDQLNLDKPVVSQIVNDVLPPVFVSSGYYSNGQIHLNLINKTAASSLNFNASIAPTEVNEREDVSQTVALNGDWHQSITLQTGSLFDIGFSLSTSQSAQIDALYLADGPWGIDYLEDYASIDSFTITNHLNETQLDEHFVERQPTVTGNVTGNVNLFRHILPGDQTLNILPYQALEFEIQNNLPIEIVVMPKHMADWNNRLRYTIPANANTKTYNIAFEDFKNANNQTENIEDIKTVVFSVIGDYSSSKAFNLSVNHLKFTSKQEAISNNLTEDLDVVKVYPNPVKDKSNLIFNLNSSQVVNINVYDQLGKRVFRKELVGQQGLNTVNLNLNNLNTGMYICTVTSVYKKFNPVKLIVN</sequence>
<comment type="caution">
    <text evidence="4">The sequence shown here is derived from an EMBL/GenBank/DDBJ whole genome shotgun (WGS) entry which is preliminary data.</text>
</comment>
<gene>
    <name evidence="4" type="ORF">OOZ35_08885</name>
</gene>
<dbReference type="NCBIfam" id="TIGR04183">
    <property type="entry name" value="Por_Secre_tail"/>
    <property type="match status" value="1"/>
</dbReference>
<evidence type="ECO:0000313" key="4">
    <source>
        <dbReference type="EMBL" id="MDA0177602.1"/>
    </source>
</evidence>
<keyword evidence="1" id="KW-0732">Signal</keyword>
<dbReference type="InterPro" id="IPR025193">
    <property type="entry name" value="DUF4114"/>
</dbReference>
<accession>A0ABT4S0N4</accession>
<dbReference type="InterPro" id="IPR026444">
    <property type="entry name" value="Secre_tail"/>
</dbReference>
<proteinExistence type="predicted"/>